<evidence type="ECO:0000256" key="7">
    <source>
        <dbReference type="SAM" id="MobiDB-lite"/>
    </source>
</evidence>
<reference evidence="9 10" key="1">
    <citation type="submission" date="2020-07" db="EMBL/GenBank/DDBJ databases">
        <title>Sequencing the genomes of 1000 actinobacteria strains.</title>
        <authorList>
            <person name="Klenk H.-P."/>
        </authorList>
    </citation>
    <scope>NUCLEOTIDE SEQUENCE [LARGE SCALE GENOMIC DNA]</scope>
    <source>
        <strain evidence="9 10">DSM 45763</strain>
    </source>
</reference>
<feature type="region of interest" description="Disordered" evidence="7">
    <location>
        <begin position="274"/>
        <end position="348"/>
    </location>
</feature>
<name>A0A852UUV2_9ACTN</name>
<keyword evidence="4" id="KW-0547">Nucleotide-binding</keyword>
<evidence type="ECO:0000259" key="8">
    <source>
        <dbReference type="PROSITE" id="PS50011"/>
    </source>
</evidence>
<dbReference type="AlphaFoldDB" id="A0A852UUV2"/>
<dbReference type="PANTHER" id="PTHR43289">
    <property type="entry name" value="MITOGEN-ACTIVATED PROTEIN KINASE KINASE KINASE 20-RELATED"/>
    <property type="match status" value="1"/>
</dbReference>
<evidence type="ECO:0000256" key="2">
    <source>
        <dbReference type="ARBA" id="ARBA00022527"/>
    </source>
</evidence>
<feature type="compositionally biased region" description="Pro residues" evidence="7">
    <location>
        <begin position="330"/>
        <end position="340"/>
    </location>
</feature>
<dbReference type="GO" id="GO:0004674">
    <property type="term" value="F:protein serine/threonine kinase activity"/>
    <property type="evidence" value="ECO:0007669"/>
    <property type="project" value="UniProtKB-KW"/>
</dbReference>
<comment type="caution">
    <text evidence="9">The sequence shown here is derived from an EMBL/GenBank/DDBJ whole genome shotgun (WGS) entry which is preliminary data.</text>
</comment>
<feature type="region of interest" description="Disordered" evidence="7">
    <location>
        <begin position="502"/>
        <end position="534"/>
    </location>
</feature>
<dbReference type="CDD" id="cd14014">
    <property type="entry name" value="STKc_PknB_like"/>
    <property type="match status" value="1"/>
</dbReference>
<dbReference type="RefSeq" id="WP_179818959.1">
    <property type="nucleotide sequence ID" value="NZ_JACCCO010000001.1"/>
</dbReference>
<feature type="compositionally biased region" description="Low complexity" evidence="7">
    <location>
        <begin position="426"/>
        <end position="435"/>
    </location>
</feature>
<accession>A0A852UUV2</accession>
<dbReference type="PANTHER" id="PTHR43289:SF6">
    <property type="entry name" value="SERINE_THREONINE-PROTEIN KINASE NEKL-3"/>
    <property type="match status" value="1"/>
</dbReference>
<evidence type="ECO:0000256" key="6">
    <source>
        <dbReference type="ARBA" id="ARBA00022840"/>
    </source>
</evidence>
<feature type="region of interest" description="Disordered" evidence="7">
    <location>
        <begin position="377"/>
        <end position="437"/>
    </location>
</feature>
<dbReference type="Proteomes" id="UP000576393">
    <property type="component" value="Unassembled WGS sequence"/>
</dbReference>
<dbReference type="EMBL" id="JACCCO010000001">
    <property type="protein sequence ID" value="NYF39306.1"/>
    <property type="molecule type" value="Genomic_DNA"/>
</dbReference>
<keyword evidence="5 9" id="KW-0418">Kinase</keyword>
<dbReference type="Gene3D" id="1.10.510.10">
    <property type="entry name" value="Transferase(Phosphotransferase) domain 1"/>
    <property type="match status" value="1"/>
</dbReference>
<proteinExistence type="predicted"/>
<dbReference type="Gene3D" id="3.30.200.20">
    <property type="entry name" value="Phosphorylase Kinase, domain 1"/>
    <property type="match status" value="1"/>
</dbReference>
<keyword evidence="6" id="KW-0067">ATP-binding</keyword>
<keyword evidence="2" id="KW-0723">Serine/threonine-protein kinase</keyword>
<feature type="compositionally biased region" description="Pro residues" evidence="7">
    <location>
        <begin position="293"/>
        <end position="307"/>
    </location>
</feature>
<evidence type="ECO:0000313" key="10">
    <source>
        <dbReference type="Proteomes" id="UP000576393"/>
    </source>
</evidence>
<dbReference type="Pfam" id="PF00069">
    <property type="entry name" value="Pkinase"/>
    <property type="match status" value="1"/>
</dbReference>
<evidence type="ECO:0000256" key="5">
    <source>
        <dbReference type="ARBA" id="ARBA00022777"/>
    </source>
</evidence>
<dbReference type="GO" id="GO:0005524">
    <property type="term" value="F:ATP binding"/>
    <property type="evidence" value="ECO:0007669"/>
    <property type="project" value="UniProtKB-KW"/>
</dbReference>
<gene>
    <name evidence="9" type="ORF">HDA43_001465</name>
</gene>
<feature type="compositionally biased region" description="Pro residues" evidence="7">
    <location>
        <begin position="410"/>
        <end position="425"/>
    </location>
</feature>
<dbReference type="InterPro" id="IPR011009">
    <property type="entry name" value="Kinase-like_dom_sf"/>
</dbReference>
<evidence type="ECO:0000313" key="9">
    <source>
        <dbReference type="EMBL" id="NYF39306.1"/>
    </source>
</evidence>
<keyword evidence="10" id="KW-1185">Reference proteome</keyword>
<feature type="domain" description="Protein kinase" evidence="8">
    <location>
        <begin position="13"/>
        <end position="271"/>
    </location>
</feature>
<dbReference type="InterPro" id="IPR000719">
    <property type="entry name" value="Prot_kinase_dom"/>
</dbReference>
<feature type="compositionally biased region" description="Low complexity" evidence="7">
    <location>
        <begin position="377"/>
        <end position="394"/>
    </location>
</feature>
<sequence length="534" mass="55398">MPDVTPDLIVGRYRLVERIGRGAVAEVWRGYDHRLDVAVAVKILDPSTGGVAAAERFAREIRAAAQIVHPNTVTLLDVGQEANRRFMVMELLTGRDLAAELAARGPLPVAETCLLLAQAAAGLAAAHRAGVVHRDVKPASLHLSGDGTLKVVGFGLARIAGEAARPTTTGTIVGTAAYLAPEQIGESGGEAASDLYGLGCVAYELLCGHPPFTGSVPELVHQHVHRSPDPLGVHRPDVPAELERLVMAMLAKNPGERPAGAEQVRQVLDGIARSVRPPARPPARPAAPAARPAGPPVRPAFPAPPAPSGAHPADPPVAARAGDTTVFAAPPVPPVAPPAVRPGRSAGPRGDRRLLLQVGAALVAIVIATVGAATLFSGSSDSDGTATATVSAAAPVEPVREREPSATPAPATPPTVRPAPTPTPMPTRTAAPARPAVRDPRAWLAAFDRAVTAQQERGGIDPRLARRTHHRIREASRKLAEGKAREAGRKIQEAGRDLLKARSKGRLADGPLTAFLGGAGLDAPRDRSSDEDDD</sequence>
<dbReference type="PROSITE" id="PS50011">
    <property type="entry name" value="PROTEIN_KINASE_DOM"/>
    <property type="match status" value="1"/>
</dbReference>
<evidence type="ECO:0000256" key="3">
    <source>
        <dbReference type="ARBA" id="ARBA00022679"/>
    </source>
</evidence>
<keyword evidence="3 9" id="KW-0808">Transferase</keyword>
<organism evidence="9 10">
    <name type="scientific">Streptosporangium sandarakinum</name>
    <dbReference type="NCBI Taxonomy" id="1260955"/>
    <lineage>
        <taxon>Bacteria</taxon>
        <taxon>Bacillati</taxon>
        <taxon>Actinomycetota</taxon>
        <taxon>Actinomycetes</taxon>
        <taxon>Streptosporangiales</taxon>
        <taxon>Streptosporangiaceae</taxon>
        <taxon>Streptosporangium</taxon>
    </lineage>
</organism>
<evidence type="ECO:0000256" key="4">
    <source>
        <dbReference type="ARBA" id="ARBA00022741"/>
    </source>
</evidence>
<evidence type="ECO:0000256" key="1">
    <source>
        <dbReference type="ARBA" id="ARBA00012513"/>
    </source>
</evidence>
<dbReference type="SUPFAM" id="SSF56112">
    <property type="entry name" value="Protein kinase-like (PK-like)"/>
    <property type="match status" value="1"/>
</dbReference>
<dbReference type="EC" id="2.7.11.1" evidence="1"/>
<protein>
    <recommendedName>
        <fullName evidence="1">non-specific serine/threonine protein kinase</fullName>
        <ecNumber evidence="1">2.7.11.1</ecNumber>
    </recommendedName>
</protein>